<evidence type="ECO:0000313" key="2">
    <source>
        <dbReference type="Proteomes" id="UP000609346"/>
    </source>
</evidence>
<dbReference type="Gene3D" id="1.10.150.240">
    <property type="entry name" value="Putative phosphatase, domain 2"/>
    <property type="match status" value="1"/>
</dbReference>
<dbReference type="InterPro" id="IPR023214">
    <property type="entry name" value="HAD_sf"/>
</dbReference>
<dbReference type="RefSeq" id="WP_191206514.1">
    <property type="nucleotide sequence ID" value="NZ_JACXZA010000008.1"/>
</dbReference>
<sequence length="223" mass="25960">MKKIKLIACDIDGVLLVDTFSPVLHILSKKYGVEYTAELESNTFSQRREDAAAYAIRYLGLPEETSTKELLNEFFNERKNFIQDDEDPIIPGVTEFLEMLNSLDVKVVCYGGLEENMIDTRFRPYLKYFDQYICTNSFRPGLKEITKEIYDLDFSEVLFIDDVNRVAEEAKKHQIPFIGVPARHSWGFQEKEMKKTGVKYLVHSVKEITKDYLENIDSDKAIW</sequence>
<keyword evidence="1" id="KW-0378">Hydrolase</keyword>
<name>A0ABR8N2V6_9BACL</name>
<dbReference type="SFLD" id="SFLDG01129">
    <property type="entry name" value="C1.5:_HAD__Beta-PGM__Phosphata"/>
    <property type="match status" value="1"/>
</dbReference>
<dbReference type="EMBL" id="JACXZA010000008">
    <property type="protein sequence ID" value="MBD3922210.1"/>
    <property type="molecule type" value="Genomic_DNA"/>
</dbReference>
<dbReference type="Pfam" id="PF00702">
    <property type="entry name" value="Hydrolase"/>
    <property type="match status" value="1"/>
</dbReference>
<gene>
    <name evidence="1" type="ORF">H8B09_25870</name>
</gene>
<proteinExistence type="predicted"/>
<comment type="caution">
    <text evidence="1">The sequence shown here is derived from an EMBL/GenBank/DDBJ whole genome shotgun (WGS) entry which is preliminary data.</text>
</comment>
<organism evidence="1 2">
    <name type="scientific">Paenibacillus terricola</name>
    <dbReference type="NCBI Taxonomy" id="2763503"/>
    <lineage>
        <taxon>Bacteria</taxon>
        <taxon>Bacillati</taxon>
        <taxon>Bacillota</taxon>
        <taxon>Bacilli</taxon>
        <taxon>Bacillales</taxon>
        <taxon>Paenibacillaceae</taxon>
        <taxon>Paenibacillus</taxon>
    </lineage>
</organism>
<dbReference type="PANTHER" id="PTHR43434">
    <property type="entry name" value="PHOSPHOGLYCOLATE PHOSPHATASE"/>
    <property type="match status" value="1"/>
</dbReference>
<dbReference type="PANTHER" id="PTHR43434:SF1">
    <property type="entry name" value="PHOSPHOGLYCOLATE PHOSPHATASE"/>
    <property type="match status" value="1"/>
</dbReference>
<dbReference type="InterPro" id="IPR036412">
    <property type="entry name" value="HAD-like_sf"/>
</dbReference>
<dbReference type="Gene3D" id="3.40.50.1000">
    <property type="entry name" value="HAD superfamily/HAD-like"/>
    <property type="match status" value="1"/>
</dbReference>
<dbReference type="Proteomes" id="UP000609346">
    <property type="component" value="Unassembled WGS sequence"/>
</dbReference>
<protein>
    <submittedName>
        <fullName evidence="1">HAD family hydrolase</fullName>
    </submittedName>
</protein>
<dbReference type="SUPFAM" id="SSF56784">
    <property type="entry name" value="HAD-like"/>
    <property type="match status" value="1"/>
</dbReference>
<reference evidence="1 2" key="1">
    <citation type="submission" date="2020-09" db="EMBL/GenBank/DDBJ databases">
        <title>Paenibacillus sp. strain PR3 16S rRNA gene Genome sequencing and assembly.</title>
        <authorList>
            <person name="Kim J."/>
        </authorList>
    </citation>
    <scope>NUCLEOTIDE SEQUENCE [LARGE SCALE GENOMIC DNA]</scope>
    <source>
        <strain evidence="1 2">PR3</strain>
    </source>
</reference>
<dbReference type="SFLD" id="SFLDS00003">
    <property type="entry name" value="Haloacid_Dehalogenase"/>
    <property type="match status" value="1"/>
</dbReference>
<dbReference type="InterPro" id="IPR023198">
    <property type="entry name" value="PGP-like_dom2"/>
</dbReference>
<keyword evidence="2" id="KW-1185">Reference proteome</keyword>
<dbReference type="GO" id="GO:0016787">
    <property type="term" value="F:hydrolase activity"/>
    <property type="evidence" value="ECO:0007669"/>
    <property type="project" value="UniProtKB-KW"/>
</dbReference>
<dbReference type="InterPro" id="IPR050155">
    <property type="entry name" value="HAD-like_hydrolase_sf"/>
</dbReference>
<evidence type="ECO:0000313" key="1">
    <source>
        <dbReference type="EMBL" id="MBD3922210.1"/>
    </source>
</evidence>
<accession>A0ABR8N2V6</accession>
<dbReference type="CDD" id="cd01427">
    <property type="entry name" value="HAD_like"/>
    <property type="match status" value="1"/>
</dbReference>